<dbReference type="EMBL" id="BSXW01000409">
    <property type="protein sequence ID" value="GMF21489.1"/>
    <property type="molecule type" value="Genomic_DNA"/>
</dbReference>
<evidence type="ECO:0000313" key="3">
    <source>
        <dbReference type="Proteomes" id="UP001165083"/>
    </source>
</evidence>
<dbReference type="AlphaFoldDB" id="A0A9W6TXG5"/>
<keyword evidence="1" id="KW-0472">Membrane</keyword>
<reference evidence="2" key="1">
    <citation type="submission" date="2023-04" db="EMBL/GenBank/DDBJ databases">
        <title>Phytophthora lilii NBRC 32176.</title>
        <authorList>
            <person name="Ichikawa N."/>
            <person name="Sato H."/>
            <person name="Tonouchi N."/>
        </authorList>
    </citation>
    <scope>NUCLEOTIDE SEQUENCE</scope>
    <source>
        <strain evidence="2">NBRC 32176</strain>
    </source>
</reference>
<feature type="transmembrane region" description="Helical" evidence="1">
    <location>
        <begin position="48"/>
        <end position="71"/>
    </location>
</feature>
<dbReference type="OrthoDB" id="108214at2759"/>
<gene>
    <name evidence="2" type="ORF">Plil01_000848400</name>
</gene>
<protein>
    <submittedName>
        <fullName evidence="2">Unnamed protein product</fullName>
    </submittedName>
</protein>
<accession>A0A9W6TXG5</accession>
<proteinExistence type="predicted"/>
<evidence type="ECO:0000256" key="1">
    <source>
        <dbReference type="SAM" id="Phobius"/>
    </source>
</evidence>
<name>A0A9W6TXG5_9STRA</name>
<sequence length="310" mass="34866">MIAMSSTIGFPLPFALVVGIPVWFIVLVVCFVLFFGRILKRDPELFRDLLRSIVVLICQVLLTFVYPAYLYGFMSVEASNQKFYVMLLPVIKIIAKNWIKFCLGTKYDLMPQIMIFNVDVFNALYVSSSMQNSQSITTMLEMVALDALLGWVSISDITYLTRDVLRLRRKISANHPLKNASFIEVALQIIEEDPSAGERLAMRRYSSTAVLVSRTSGQAMASAAAPPPQPGSLLTSRQVLPVDMPTSIAPEASLQLAPVQKAIGNIFSPKERQRFLERSARVLFTTEFVILVEYTEVIVPFIYSKHMHDL</sequence>
<feature type="transmembrane region" description="Helical" evidence="1">
    <location>
        <begin position="12"/>
        <end position="36"/>
    </location>
</feature>
<evidence type="ECO:0000313" key="2">
    <source>
        <dbReference type="EMBL" id="GMF21489.1"/>
    </source>
</evidence>
<keyword evidence="1" id="KW-0812">Transmembrane</keyword>
<keyword evidence="1" id="KW-1133">Transmembrane helix</keyword>
<comment type="caution">
    <text evidence="2">The sequence shown here is derived from an EMBL/GenBank/DDBJ whole genome shotgun (WGS) entry which is preliminary data.</text>
</comment>
<keyword evidence="3" id="KW-1185">Reference proteome</keyword>
<dbReference type="Proteomes" id="UP001165083">
    <property type="component" value="Unassembled WGS sequence"/>
</dbReference>
<organism evidence="2 3">
    <name type="scientific">Phytophthora lilii</name>
    <dbReference type="NCBI Taxonomy" id="2077276"/>
    <lineage>
        <taxon>Eukaryota</taxon>
        <taxon>Sar</taxon>
        <taxon>Stramenopiles</taxon>
        <taxon>Oomycota</taxon>
        <taxon>Peronosporomycetes</taxon>
        <taxon>Peronosporales</taxon>
        <taxon>Peronosporaceae</taxon>
        <taxon>Phytophthora</taxon>
    </lineage>
</organism>